<accession>C9YEQ1</accession>
<dbReference type="InterPro" id="IPR036291">
    <property type="entry name" value="NAD(P)-bd_dom_sf"/>
</dbReference>
<evidence type="ECO:0000259" key="1">
    <source>
        <dbReference type="SMART" id="SM00881"/>
    </source>
</evidence>
<dbReference type="SUPFAM" id="SSF51735">
    <property type="entry name" value="NAD(P)-binding Rossmann-fold domains"/>
    <property type="match status" value="1"/>
</dbReference>
<dbReference type="PANTHER" id="PTHR33303:SF2">
    <property type="entry name" value="COA-BINDING DOMAIN-CONTAINING PROTEIN"/>
    <property type="match status" value="1"/>
</dbReference>
<protein>
    <submittedName>
        <fullName evidence="2">Uncharacterized protein yccU</fullName>
        <ecNumber evidence="2">2.5.1.49</ecNumber>
    </submittedName>
</protein>
<gene>
    <name evidence="2" type="primary">yccU</name>
    <name evidence="2" type="ORF">Csp_D30570</name>
</gene>
<dbReference type="AlphaFoldDB" id="C9YEQ1"/>
<dbReference type="SMART" id="SM00881">
    <property type="entry name" value="CoA_binding"/>
    <property type="match status" value="1"/>
</dbReference>
<dbReference type="EC" id="2.5.1.49" evidence="2"/>
<reference evidence="2" key="1">
    <citation type="journal article" date="2010" name="Nature">
        <title>The Dynamic genome of Hydra.</title>
        <authorList>
            <person name="Chapman J.A."/>
            <person name="Kirkness E.F."/>
            <person name="Simakov O."/>
            <person name="Hampson S.E."/>
            <person name="Mitros T."/>
            <person name="Weinmaier T."/>
            <person name="Rattei T."/>
            <person name="Balasubramanian P.G."/>
            <person name="Borman J."/>
            <person name="Busam D."/>
            <person name="Disbennett K."/>
            <person name="Pfannkoch C."/>
            <person name="Sumin N."/>
            <person name="Sutton G."/>
            <person name="Viswanathan L."/>
            <person name="Walenz B."/>
            <person name="Goodstein D.M."/>
            <person name="Hellsten U."/>
            <person name="Kawashima T."/>
            <person name="Prochnik S.E."/>
            <person name="Putnam N.H."/>
            <person name="Shu S."/>
            <person name="Blumberg B."/>
            <person name="Dana C.E."/>
            <person name="Gee L."/>
            <person name="Kibler D.F."/>
            <person name="Law L."/>
            <person name="Lindgens D."/>
            <person name="Martinez D.E."/>
            <person name="Peng J."/>
            <person name="Wigge P.A."/>
            <person name="Bertulat B."/>
            <person name="Guder C."/>
            <person name="Nakamura Y."/>
            <person name="Ozbek S."/>
            <person name="Watanabe H."/>
            <person name="Khalturin K."/>
            <person name="Hemmrich G."/>
            <person name="Franke A."/>
            <person name="Augustin R."/>
            <person name="Fraune S."/>
            <person name="Hayakawa E."/>
            <person name="Hayakawa S."/>
            <person name="Hirose M."/>
            <person name="Hwang J."/>
            <person name="Ikeo K."/>
            <person name="Nishimiya-Fujisawa C."/>
            <person name="Ogura A."/>
            <person name="Takahashi T."/>
            <person name="Steinmetz P.R."/>
            <person name="Zhang X."/>
            <person name="Aufschnaiter R."/>
            <person name="Eder M.K."/>
            <person name="Gorny A.K."/>
            <person name="Salvenmoser W."/>
            <person name="Heimberg A.M."/>
            <person name="Wheeler B.M."/>
            <person name="Peterson K.J."/>
            <person name="Boettger A."/>
            <person name="Tischler P."/>
            <person name="Wolf A."/>
            <person name="Gojobori T."/>
            <person name="Remington K.A."/>
            <person name="Strausberg R.L."/>
            <person name="Venter J."/>
            <person name="Technau U."/>
            <person name="Hobmayer B."/>
            <person name="Bosch T.C."/>
            <person name="Holstein T.W."/>
            <person name="Fujisawa T."/>
            <person name="Bode H.R."/>
            <person name="David C.N."/>
            <person name="Rokhsar D.S."/>
            <person name="Steele R.E."/>
        </authorList>
    </citation>
    <scope>NUCLEOTIDE SEQUENCE</scope>
</reference>
<dbReference type="EMBL" id="FN543107">
    <property type="protein sequence ID" value="CBA32127.1"/>
    <property type="molecule type" value="Genomic_DNA"/>
</dbReference>
<dbReference type="PANTHER" id="PTHR33303">
    <property type="entry name" value="CYTOPLASMIC PROTEIN-RELATED"/>
    <property type="match status" value="1"/>
</dbReference>
<proteinExistence type="predicted"/>
<organism evidence="2">
    <name type="scientific">Curvibacter symbiont subsp. Hydra magnipapillata</name>
    <dbReference type="NCBI Taxonomy" id="667019"/>
    <lineage>
        <taxon>Bacteria</taxon>
        <taxon>Pseudomonadati</taxon>
        <taxon>Pseudomonadota</taxon>
        <taxon>Betaproteobacteria</taxon>
        <taxon>Burkholderiales</taxon>
        <taxon>Comamonadaceae</taxon>
        <taxon>Curvibacter</taxon>
    </lineage>
</organism>
<evidence type="ECO:0000313" key="2">
    <source>
        <dbReference type="EMBL" id="CBA32127.1"/>
    </source>
</evidence>
<dbReference type="GO" id="GO:0003961">
    <property type="term" value="F:O-acetylhomoserine aminocarboxypropyltransferase activity"/>
    <property type="evidence" value="ECO:0007669"/>
    <property type="project" value="UniProtKB-EC"/>
</dbReference>
<feature type="domain" description="CoA-binding" evidence="1">
    <location>
        <begin position="25"/>
        <end position="120"/>
    </location>
</feature>
<name>C9YEQ1_CURXX</name>
<keyword evidence="2" id="KW-0808">Transferase</keyword>
<sequence>MPALFTSSPLPTAMPASEAQTIADLVSHPRTVAVVGLSPKAHRESFKVSQYMQRQGWRIVPINPNAIEILGERVYASLTEAAAAEKIDLVNVFRNSEDVPPVVEEALAIGAPAIWLQLGIRNDSAIAKAKAAGLQCVQDKCLLVEHARAHR</sequence>
<dbReference type="Pfam" id="PF13380">
    <property type="entry name" value="CoA_binding_2"/>
    <property type="match status" value="1"/>
</dbReference>
<dbReference type="InterPro" id="IPR003781">
    <property type="entry name" value="CoA-bd"/>
</dbReference>
<dbReference type="Gene3D" id="3.40.50.720">
    <property type="entry name" value="NAD(P)-binding Rossmann-like Domain"/>
    <property type="match status" value="1"/>
</dbReference>